<dbReference type="Proteomes" id="UP000789901">
    <property type="component" value="Unassembled WGS sequence"/>
</dbReference>
<reference evidence="1 2" key="1">
    <citation type="submission" date="2021-06" db="EMBL/GenBank/DDBJ databases">
        <authorList>
            <person name="Kallberg Y."/>
            <person name="Tangrot J."/>
            <person name="Rosling A."/>
        </authorList>
    </citation>
    <scope>NUCLEOTIDE SEQUENCE [LARGE SCALE GENOMIC DNA]</scope>
    <source>
        <strain evidence="1 2">120-4 pot B 10/14</strain>
    </source>
</reference>
<feature type="non-terminal residue" evidence="1">
    <location>
        <position position="1"/>
    </location>
</feature>
<gene>
    <name evidence="1" type="ORF">GMARGA_LOCUS34279</name>
</gene>
<evidence type="ECO:0000313" key="2">
    <source>
        <dbReference type="Proteomes" id="UP000789901"/>
    </source>
</evidence>
<keyword evidence="2" id="KW-1185">Reference proteome</keyword>
<evidence type="ECO:0000313" key="1">
    <source>
        <dbReference type="EMBL" id="CAG8839063.1"/>
    </source>
</evidence>
<sequence>KLDLEIGLLKLQNLDEGEQDLRNWKKILEKKCLAENASSRNKKI</sequence>
<dbReference type="EMBL" id="CAJVQB010059642">
    <property type="protein sequence ID" value="CAG8839063.1"/>
    <property type="molecule type" value="Genomic_DNA"/>
</dbReference>
<organism evidence="1 2">
    <name type="scientific">Gigaspora margarita</name>
    <dbReference type="NCBI Taxonomy" id="4874"/>
    <lineage>
        <taxon>Eukaryota</taxon>
        <taxon>Fungi</taxon>
        <taxon>Fungi incertae sedis</taxon>
        <taxon>Mucoromycota</taxon>
        <taxon>Glomeromycotina</taxon>
        <taxon>Glomeromycetes</taxon>
        <taxon>Diversisporales</taxon>
        <taxon>Gigasporaceae</taxon>
        <taxon>Gigaspora</taxon>
    </lineage>
</organism>
<name>A0ABN7WTK5_GIGMA</name>
<accession>A0ABN7WTK5</accession>
<protein>
    <submittedName>
        <fullName evidence="1">23007_t:CDS:1</fullName>
    </submittedName>
</protein>
<proteinExistence type="predicted"/>
<comment type="caution">
    <text evidence="1">The sequence shown here is derived from an EMBL/GenBank/DDBJ whole genome shotgun (WGS) entry which is preliminary data.</text>
</comment>